<dbReference type="VEuPathDB" id="FungiDB:PLEOSDRAFT_163824"/>
<gene>
    <name evidence="2" type="ORF">PLEOSDRAFT_163824</name>
</gene>
<evidence type="ECO:0000256" key="1">
    <source>
        <dbReference type="SAM" id="MobiDB-lite"/>
    </source>
</evidence>
<dbReference type="AlphaFoldDB" id="A0A067N527"/>
<accession>A0A067N527</accession>
<proteinExistence type="predicted"/>
<dbReference type="InParanoid" id="A0A067N527"/>
<protein>
    <submittedName>
        <fullName evidence="2">Uncharacterized protein</fullName>
    </submittedName>
</protein>
<dbReference type="EMBL" id="KL198014">
    <property type="protein sequence ID" value="KDQ22934.1"/>
    <property type="molecule type" value="Genomic_DNA"/>
</dbReference>
<reference evidence="3" key="1">
    <citation type="journal article" date="2014" name="Proc. Natl. Acad. Sci. U.S.A.">
        <title>Extensive sampling of basidiomycete genomes demonstrates inadequacy of the white-rot/brown-rot paradigm for wood decay fungi.</title>
        <authorList>
            <person name="Riley R."/>
            <person name="Salamov A.A."/>
            <person name="Brown D.W."/>
            <person name="Nagy L.G."/>
            <person name="Floudas D."/>
            <person name="Held B.W."/>
            <person name="Levasseur A."/>
            <person name="Lombard V."/>
            <person name="Morin E."/>
            <person name="Otillar R."/>
            <person name="Lindquist E.A."/>
            <person name="Sun H."/>
            <person name="LaButti K.M."/>
            <person name="Schmutz J."/>
            <person name="Jabbour D."/>
            <person name="Luo H."/>
            <person name="Baker S.E."/>
            <person name="Pisabarro A.G."/>
            <person name="Walton J.D."/>
            <person name="Blanchette R.A."/>
            <person name="Henrissat B."/>
            <person name="Martin F."/>
            <person name="Cullen D."/>
            <person name="Hibbett D.S."/>
            <person name="Grigoriev I.V."/>
        </authorList>
    </citation>
    <scope>NUCLEOTIDE SEQUENCE [LARGE SCALE GENOMIC DNA]</scope>
    <source>
        <strain evidence="3">PC15</strain>
    </source>
</reference>
<evidence type="ECO:0000313" key="3">
    <source>
        <dbReference type="Proteomes" id="UP000027073"/>
    </source>
</evidence>
<sequence length="225" mass="23064">MRKGSKQASPTTGAAASDEGSDELLFSPSQFQFDANAHANANTNNVVVVTVPPLAHGGASSSGYVSPRSPGPVGMMPSMSSMAATPDSVMSPDALLRAYAERRATASSSSSSTPANAVNGMRTANNTPAPAPLIISPPISPISPPVSASASTPYGLSSPVTTDYNYNYNYGNYDYGDYGNYNYGAANGMRTLYSPAGSGVRTQPGGRESVYSVAGNEEDAYGGHV</sequence>
<organism evidence="2 3">
    <name type="scientific">Pleurotus ostreatus (strain PC15)</name>
    <name type="common">Oyster mushroom</name>
    <dbReference type="NCBI Taxonomy" id="1137138"/>
    <lineage>
        <taxon>Eukaryota</taxon>
        <taxon>Fungi</taxon>
        <taxon>Dikarya</taxon>
        <taxon>Basidiomycota</taxon>
        <taxon>Agaricomycotina</taxon>
        <taxon>Agaricomycetes</taxon>
        <taxon>Agaricomycetidae</taxon>
        <taxon>Agaricales</taxon>
        <taxon>Pleurotineae</taxon>
        <taxon>Pleurotaceae</taxon>
        <taxon>Pleurotus</taxon>
    </lineage>
</organism>
<feature type="region of interest" description="Disordered" evidence="1">
    <location>
        <begin position="1"/>
        <end position="22"/>
    </location>
</feature>
<name>A0A067N527_PLEO1</name>
<dbReference type="Proteomes" id="UP000027073">
    <property type="component" value="Unassembled WGS sequence"/>
</dbReference>
<feature type="compositionally biased region" description="Polar residues" evidence="1">
    <location>
        <begin position="1"/>
        <end position="14"/>
    </location>
</feature>
<dbReference type="HOGENOM" id="CLU_1230354_0_0_1"/>
<evidence type="ECO:0000313" key="2">
    <source>
        <dbReference type="EMBL" id="KDQ22934.1"/>
    </source>
</evidence>